<dbReference type="InterPro" id="IPR036520">
    <property type="entry name" value="UPF0759_sf"/>
</dbReference>
<sequence length="433" mass="48379">MVAMFSCRSSAPCCNAREQVVIRLPQVDELIGPVKWMICLAMLASAGGRSLLVLLHIVAQPGHLAVGERLECHPGTLPGNGYAVETPAAAKFNSASAFPLVKRCEPSPAFAGRTFRATEQGTGSEDGSVSDIRIGISGWRYGPWRKDFYPKGLRQDDELAFASRAVNSIEINGSFYSLQTPERYLGWREETPDGFVFAVKGPRYITHVRRLKDIEEPVANFFASGPLLLGEKLGPFLWQFPPNMKFDEDRFARFLALLPHTRKAALERAQGCAERLKGNGSLAIKGNARLRHAVEIRHESFLCEAFIKLLRKHRVALVVADSAGKWPCVEDVTADFVYMRLHGDVELYSSGYTARALRRWKQRIQQWSEGKQADDARLIVPGPPPRCAARDVYCYFDNDQKVHAPYDARRLLEKLSLDHELMTEPGVVPEVAL</sequence>
<reference evidence="1" key="1">
    <citation type="submission" date="2009-08" db="EMBL/GenBank/DDBJ databases">
        <title>Global regulation of food supply by Pseudomonas putida DOT-T1E.</title>
        <authorList>
            <person name="Daniels C."/>
            <person name="Godoy P."/>
            <person name="Duque E."/>
            <person name="Molina-Henares M.A."/>
            <person name="de la Torre J."/>
            <person name="Del Arco J.M."/>
            <person name="Herrera C."/>
            <person name="Segura A."/>
            <person name="Guazzaroni M.E."/>
            <person name="Ferrer M."/>
            <person name="Ramos J.L."/>
        </authorList>
    </citation>
    <scope>NUCLEOTIDE SEQUENCE</scope>
    <source>
        <strain evidence="1">DOT-T1E</strain>
    </source>
</reference>
<name>E0X708_PSEPU</name>
<dbReference type="Gene3D" id="3.20.20.410">
    <property type="entry name" value="Protein of unknown function UPF0759"/>
    <property type="match status" value="1"/>
</dbReference>
<proteinExistence type="predicted"/>
<protein>
    <recommendedName>
        <fullName evidence="2">DUF72 domain-containing protein</fullName>
    </recommendedName>
</protein>
<evidence type="ECO:0008006" key="2">
    <source>
        <dbReference type="Google" id="ProtNLM"/>
    </source>
</evidence>
<dbReference type="PANTHER" id="PTHR30348:SF4">
    <property type="entry name" value="DUF72 DOMAIN-CONTAINING PROTEIN"/>
    <property type="match status" value="1"/>
</dbReference>
<evidence type="ECO:0000313" key="1">
    <source>
        <dbReference type="EMBL" id="ADI95341.1"/>
    </source>
</evidence>
<dbReference type="InterPro" id="IPR002763">
    <property type="entry name" value="DUF72"/>
</dbReference>
<dbReference type="EMBL" id="GQ848197">
    <property type="protein sequence ID" value="ADI95341.1"/>
    <property type="molecule type" value="Genomic_DNA"/>
</dbReference>
<organism evidence="1">
    <name type="scientific">Pseudomonas putida</name>
    <name type="common">Arthrobacter siderocapsulatus</name>
    <dbReference type="NCBI Taxonomy" id="303"/>
    <lineage>
        <taxon>Bacteria</taxon>
        <taxon>Pseudomonadati</taxon>
        <taxon>Pseudomonadota</taxon>
        <taxon>Gammaproteobacteria</taxon>
        <taxon>Pseudomonadales</taxon>
        <taxon>Pseudomonadaceae</taxon>
        <taxon>Pseudomonas</taxon>
    </lineage>
</organism>
<dbReference type="SUPFAM" id="SSF117396">
    <property type="entry name" value="TM1631-like"/>
    <property type="match status" value="1"/>
</dbReference>
<accession>E0X708</accession>
<dbReference type="AlphaFoldDB" id="E0X708"/>
<dbReference type="Pfam" id="PF01904">
    <property type="entry name" value="DUF72"/>
    <property type="match status" value="1"/>
</dbReference>
<dbReference type="PANTHER" id="PTHR30348">
    <property type="entry name" value="UNCHARACTERIZED PROTEIN YECE"/>
    <property type="match status" value="1"/>
</dbReference>